<dbReference type="VEuPathDB" id="GiardiaDB:QR46_3001"/>
<reference evidence="1 2" key="2">
    <citation type="journal article" date="2013" name="Genome Biol. Evol.">
        <title>Genome sequencing of Giardia lamblia genotypes A2 and B isolates (DH and GS) and comparative analysis with the genomes of genotypes A1 and E (WB and Pig).</title>
        <authorList>
            <person name="Adam R.D."/>
            <person name="Dahlstrom E.W."/>
            <person name="Martens C.A."/>
            <person name="Bruno D.P."/>
            <person name="Barbian K.D."/>
            <person name="Ricklefs S.M."/>
            <person name="Hernandez M.M."/>
            <person name="Narla N.P."/>
            <person name="Patel R.B."/>
            <person name="Porcella S.F."/>
            <person name="Nash T.E."/>
        </authorList>
    </citation>
    <scope>NUCLEOTIDE SEQUENCE [LARGE SCALE GENOMIC DNA]</scope>
    <source>
        <strain evidence="1 2">DH</strain>
    </source>
</reference>
<protein>
    <submittedName>
        <fullName evidence="1">Uncharacterized protein</fullName>
    </submittedName>
</protein>
<gene>
    <name evidence="1" type="ORF">DHA2_150465</name>
</gene>
<dbReference type="VEuPathDB" id="GiardiaDB:GL50581_1353"/>
<reference evidence="2" key="1">
    <citation type="submission" date="2012-02" db="EMBL/GenBank/DDBJ databases">
        <title>Genome sequencing of Giardia lamblia Genotypes A2 and B isolates (DH and GS) and comparative analysis with the genomes of Genotypes A1 and E (WB and Pig).</title>
        <authorList>
            <person name="Adam R."/>
            <person name="Dahlstrom E."/>
            <person name="Martens C."/>
            <person name="Bruno D."/>
            <person name="Barbian K."/>
            <person name="Porcella S.F."/>
            <person name="Nash T."/>
        </authorList>
    </citation>
    <scope>NUCLEOTIDE SEQUENCE</scope>
    <source>
        <strain evidence="2">DH</strain>
    </source>
</reference>
<sequence length="420" mass="48898">MQIFMKRVEELDTSLVQYFLRDCHLVTMNTFVNLFSKKYNMCMNNESETLLVTAYDVLQDIIMLILNRSWYVVEPEDGPGVLYNVAHNGVSLDTKWQTSSYSTASLLKVSRMVNEALYSVCPAQPMTLETVSVLKTLRDKLRSVPVSTASRSITPLGCNAFRDDIFAKLFLLSKNTHFNWFTPLDYDAPDKDYGFFKGIFEMLIKEYGNLAHYREHLEQAWKLVGMAINMVQESCHRPVEQLRDYDNQSSDIISAIEKECTELYPFFFLHMLEQYLESLETRNFWFLQDNLFSYFESIPVERFISFLEARSGTLSSLLSSSASRPNITNRSSLGFIAQWYEDLARVSLRRCIMLCTIFIEEVSIQDTPPKELDDKIAKICPKRLINEWKYSHSTCTMVSVYERLNEMMQRHAVQNNERQA</sequence>
<dbReference type="VEuPathDB" id="GiardiaDB:DHA2_150465"/>
<comment type="caution">
    <text evidence="1">The sequence shown here is derived from an EMBL/GenBank/DDBJ whole genome shotgun (WGS) entry which is preliminary data.</text>
</comment>
<dbReference type="VEuPathDB" id="GiardiaDB:GL50803_0017446"/>
<accession>V6TJ87</accession>
<evidence type="ECO:0000313" key="1">
    <source>
        <dbReference type="EMBL" id="ESU39048.1"/>
    </source>
</evidence>
<proteinExistence type="predicted"/>
<name>V6TJ87_GIAIN</name>
<evidence type="ECO:0000313" key="2">
    <source>
        <dbReference type="Proteomes" id="UP000018320"/>
    </source>
</evidence>
<dbReference type="Proteomes" id="UP000018320">
    <property type="component" value="Unassembled WGS sequence"/>
</dbReference>
<dbReference type="EMBL" id="AHGT01000006">
    <property type="protein sequence ID" value="ESU39048.1"/>
    <property type="molecule type" value="Genomic_DNA"/>
</dbReference>
<dbReference type="AlphaFoldDB" id="V6TJ87"/>
<organism evidence="1 2">
    <name type="scientific">Giardia intestinalis</name>
    <name type="common">Giardia lamblia</name>
    <dbReference type="NCBI Taxonomy" id="5741"/>
    <lineage>
        <taxon>Eukaryota</taxon>
        <taxon>Metamonada</taxon>
        <taxon>Diplomonadida</taxon>
        <taxon>Hexamitidae</taxon>
        <taxon>Giardiinae</taxon>
        <taxon>Giardia</taxon>
    </lineage>
</organism>